<evidence type="ECO:0000313" key="2">
    <source>
        <dbReference type="EMBL" id="QJA97478.1"/>
    </source>
</evidence>
<dbReference type="AlphaFoldDB" id="A0A6M3JUS1"/>
<dbReference type="EMBL" id="MT142048">
    <property type="protein sequence ID" value="QJA73724.1"/>
    <property type="molecule type" value="Genomic_DNA"/>
</dbReference>
<sequence length="163" mass="17071">MTIQNPYNDAALRGGTDNIKSLADELAAVFDIARVQTLASPVTLSAAAQVTVYQRTAGDRPFYFTGGFFSWNSGDPAADAVSIYVNVMVDGVNWENMWTMTLAALPSPLSLAVPSHANSALLNIPMGFYVMAGNGVQVTIGKNADAGGDHVVSHSFGDGVPCS</sequence>
<protein>
    <submittedName>
        <fullName evidence="1">Uncharacterized protein</fullName>
    </submittedName>
</protein>
<name>A0A6M3JUS1_9ZZZZ</name>
<gene>
    <name evidence="1" type="ORF">MM415A02270_0008</name>
    <name evidence="2" type="ORF">MM415B06197_0006</name>
</gene>
<organism evidence="1">
    <name type="scientific">viral metagenome</name>
    <dbReference type="NCBI Taxonomy" id="1070528"/>
    <lineage>
        <taxon>unclassified sequences</taxon>
        <taxon>metagenomes</taxon>
        <taxon>organismal metagenomes</taxon>
    </lineage>
</organism>
<proteinExistence type="predicted"/>
<reference evidence="1" key="1">
    <citation type="submission" date="2020-03" db="EMBL/GenBank/DDBJ databases">
        <title>The deep terrestrial virosphere.</title>
        <authorList>
            <person name="Holmfeldt K."/>
            <person name="Nilsson E."/>
            <person name="Simone D."/>
            <person name="Lopez-Fernandez M."/>
            <person name="Wu X."/>
            <person name="de Brujin I."/>
            <person name="Lundin D."/>
            <person name="Andersson A."/>
            <person name="Bertilsson S."/>
            <person name="Dopson M."/>
        </authorList>
    </citation>
    <scope>NUCLEOTIDE SEQUENCE</scope>
    <source>
        <strain evidence="1">MM415A02270</strain>
        <strain evidence="2">MM415B06197</strain>
    </source>
</reference>
<evidence type="ECO:0000313" key="1">
    <source>
        <dbReference type="EMBL" id="QJA73724.1"/>
    </source>
</evidence>
<accession>A0A6M3JUS1</accession>
<dbReference type="EMBL" id="MT143497">
    <property type="protein sequence ID" value="QJA97478.1"/>
    <property type="molecule type" value="Genomic_DNA"/>
</dbReference>